<organism evidence="1 2">
    <name type="scientific">Arctium lappa</name>
    <name type="common">Greater burdock</name>
    <name type="synonym">Lappa major</name>
    <dbReference type="NCBI Taxonomy" id="4217"/>
    <lineage>
        <taxon>Eukaryota</taxon>
        <taxon>Viridiplantae</taxon>
        <taxon>Streptophyta</taxon>
        <taxon>Embryophyta</taxon>
        <taxon>Tracheophyta</taxon>
        <taxon>Spermatophyta</taxon>
        <taxon>Magnoliopsida</taxon>
        <taxon>eudicotyledons</taxon>
        <taxon>Gunneridae</taxon>
        <taxon>Pentapetalae</taxon>
        <taxon>asterids</taxon>
        <taxon>campanulids</taxon>
        <taxon>Asterales</taxon>
        <taxon>Asteraceae</taxon>
        <taxon>Carduoideae</taxon>
        <taxon>Cardueae</taxon>
        <taxon>Arctiinae</taxon>
        <taxon>Arctium</taxon>
    </lineage>
</organism>
<gene>
    <name evidence="1" type="ORF">L6452_01988</name>
</gene>
<dbReference type="EMBL" id="CM042047">
    <property type="protein sequence ID" value="KAI3770842.1"/>
    <property type="molecule type" value="Genomic_DNA"/>
</dbReference>
<sequence length="224" mass="26510">MEIERKEFAKKFSEFSRKSFEKKKVVELKCIKLSQQVSDFEKVIRMERDKFEKEKRKIIEQKCIKKDFEKENNVFETEIATLTRKLSELSSTILKEKNAKVELHKKYDTLSKERNYLSTKIKKLKEIMFKVKLVESETPESIAQSPRDDLAASECSFKLARSSIFTNGSNNPLFDVNDNHTSEHKDQIHPSNLFYDKNVNGSGNIKKNESQKKRFWRKKDEKEK</sequence>
<name>A0ACB9FIE3_ARCLA</name>
<evidence type="ECO:0000313" key="1">
    <source>
        <dbReference type="EMBL" id="KAI3770842.1"/>
    </source>
</evidence>
<evidence type="ECO:0000313" key="2">
    <source>
        <dbReference type="Proteomes" id="UP001055879"/>
    </source>
</evidence>
<reference evidence="1 2" key="2">
    <citation type="journal article" date="2022" name="Mol. Ecol. Resour.">
        <title>The genomes of chicory, endive, great burdock and yacon provide insights into Asteraceae paleo-polyploidization history and plant inulin production.</title>
        <authorList>
            <person name="Fan W."/>
            <person name="Wang S."/>
            <person name="Wang H."/>
            <person name="Wang A."/>
            <person name="Jiang F."/>
            <person name="Liu H."/>
            <person name="Zhao H."/>
            <person name="Xu D."/>
            <person name="Zhang Y."/>
        </authorList>
    </citation>
    <scope>NUCLEOTIDE SEQUENCE [LARGE SCALE GENOMIC DNA]</scope>
    <source>
        <strain evidence="2">cv. Niubang</strain>
    </source>
</reference>
<reference evidence="2" key="1">
    <citation type="journal article" date="2022" name="Mol. Ecol. Resour.">
        <title>The genomes of chicory, endive, great burdock and yacon provide insights into Asteraceae palaeo-polyploidization history and plant inulin production.</title>
        <authorList>
            <person name="Fan W."/>
            <person name="Wang S."/>
            <person name="Wang H."/>
            <person name="Wang A."/>
            <person name="Jiang F."/>
            <person name="Liu H."/>
            <person name="Zhao H."/>
            <person name="Xu D."/>
            <person name="Zhang Y."/>
        </authorList>
    </citation>
    <scope>NUCLEOTIDE SEQUENCE [LARGE SCALE GENOMIC DNA]</scope>
    <source>
        <strain evidence="2">cv. Niubang</strain>
    </source>
</reference>
<keyword evidence="2" id="KW-1185">Reference proteome</keyword>
<dbReference type="Proteomes" id="UP001055879">
    <property type="component" value="Linkage Group LG01"/>
</dbReference>
<proteinExistence type="predicted"/>
<comment type="caution">
    <text evidence="1">The sequence shown here is derived from an EMBL/GenBank/DDBJ whole genome shotgun (WGS) entry which is preliminary data.</text>
</comment>
<protein>
    <submittedName>
        <fullName evidence="1">Uncharacterized protein</fullName>
    </submittedName>
</protein>
<accession>A0ACB9FIE3</accession>